<dbReference type="Pfam" id="PF02861">
    <property type="entry name" value="Clp_N"/>
    <property type="match status" value="1"/>
</dbReference>
<dbReference type="SUPFAM" id="SSF81923">
    <property type="entry name" value="Double Clp-N motif"/>
    <property type="match status" value="1"/>
</dbReference>
<feature type="domain" description="Clp R" evidence="1">
    <location>
        <begin position="5"/>
        <end position="92"/>
    </location>
</feature>
<dbReference type="EMBL" id="UINC01046353">
    <property type="protein sequence ID" value="SVB54259.1"/>
    <property type="molecule type" value="Genomic_DNA"/>
</dbReference>
<dbReference type="InterPro" id="IPR036628">
    <property type="entry name" value="Clp_N_dom_sf"/>
</dbReference>
<protein>
    <recommendedName>
        <fullName evidence="1">Clp R domain-containing protein</fullName>
    </recommendedName>
</protein>
<sequence>MNIDPEKFTEMGIGAIREMAEVSQRNGQQEVDVWHLLAALVRQEHGIVPSLLEEMGIGAAAVQLSLERELGGLPKIAGNVNTARSYASQALT</sequence>
<dbReference type="InterPro" id="IPR004176">
    <property type="entry name" value="Clp_R_N"/>
</dbReference>
<reference evidence="2" key="1">
    <citation type="submission" date="2018-05" db="EMBL/GenBank/DDBJ databases">
        <authorList>
            <person name="Lanie J.A."/>
            <person name="Ng W.-L."/>
            <person name="Kazmierczak K.M."/>
            <person name="Andrzejewski T.M."/>
            <person name="Davidsen T.M."/>
            <person name="Wayne K.J."/>
            <person name="Tettelin H."/>
            <person name="Glass J.I."/>
            <person name="Rusch D."/>
            <person name="Podicherti R."/>
            <person name="Tsui H.-C.T."/>
            <person name="Winkler M.E."/>
        </authorList>
    </citation>
    <scope>NUCLEOTIDE SEQUENCE</scope>
</reference>
<name>A0A382EV37_9ZZZZ</name>
<feature type="non-terminal residue" evidence="2">
    <location>
        <position position="92"/>
    </location>
</feature>
<evidence type="ECO:0000259" key="1">
    <source>
        <dbReference type="PROSITE" id="PS51903"/>
    </source>
</evidence>
<dbReference type="Gene3D" id="1.10.1780.10">
    <property type="entry name" value="Clp, N-terminal domain"/>
    <property type="match status" value="1"/>
</dbReference>
<dbReference type="AlphaFoldDB" id="A0A382EV37"/>
<organism evidence="2">
    <name type="scientific">marine metagenome</name>
    <dbReference type="NCBI Taxonomy" id="408172"/>
    <lineage>
        <taxon>unclassified sequences</taxon>
        <taxon>metagenomes</taxon>
        <taxon>ecological metagenomes</taxon>
    </lineage>
</organism>
<evidence type="ECO:0000313" key="2">
    <source>
        <dbReference type="EMBL" id="SVB54259.1"/>
    </source>
</evidence>
<proteinExistence type="predicted"/>
<accession>A0A382EV37</accession>
<gene>
    <name evidence="2" type="ORF">METZ01_LOCUS207113</name>
</gene>
<dbReference type="PROSITE" id="PS51903">
    <property type="entry name" value="CLP_R"/>
    <property type="match status" value="1"/>
</dbReference>